<protein>
    <recommendedName>
        <fullName evidence="1">Fimbrial-type adhesion domain-containing protein</fullName>
    </recommendedName>
</protein>
<dbReference type="InterPro" id="IPR036937">
    <property type="entry name" value="Adhesion_dom_fimbrial_sf"/>
</dbReference>
<evidence type="ECO:0000313" key="2">
    <source>
        <dbReference type="EMBL" id="EBR8436638.1"/>
    </source>
</evidence>
<dbReference type="EMBL" id="AAGTPA010000071">
    <property type="protein sequence ID" value="EBR8436638.1"/>
    <property type="molecule type" value="Genomic_DNA"/>
</dbReference>
<feature type="domain" description="Fimbrial-type adhesion" evidence="1">
    <location>
        <begin position="220"/>
        <end position="392"/>
    </location>
</feature>
<proteinExistence type="predicted"/>
<dbReference type="Proteomes" id="UP000839597">
    <property type="component" value="Unassembled WGS sequence"/>
</dbReference>
<dbReference type="InterPro" id="IPR000259">
    <property type="entry name" value="Adhesion_dom_fimbrial"/>
</dbReference>
<evidence type="ECO:0000259" key="1">
    <source>
        <dbReference type="Pfam" id="PF00419"/>
    </source>
</evidence>
<gene>
    <name evidence="2" type="ORF">DOI44_27540</name>
</gene>
<sequence>MNKMAYRALKMIKMEYWLAFMFFHRMKRIPLWLLAVCALVVPGYVAAADTTNTCTDWNGGQSGMRLDLPPSVSFPPGVTPDTNRPLFTSPTPYAIEYKCNTTLKARQAGITRLGDIAPLTNALQKAGMQLKLRIRDSSNGQDVIWDPTRAENISFGTAYTGDTGKRTVYITVELYLTKKPAASFYVIPPLTAFKMVPYYGTYSGFFLTTSATRIQYVPDCFVKTALTTNKVDFGPVMTSDVDSSLSLTRPFTVIASVNNDSGCNKGNLQDGYTVSTSGGTQTFHLELPLKVTFFVNSGGEVSDGKSVHLYKEGTSDKNGLQLKIYDYSHNAVSFNNDSPSLPDISPANKLGEFNGSSNTWKVSKQYTATLTSTGERVLTGKYNAKVTVKVSYY</sequence>
<comment type="caution">
    <text evidence="2">The sequence shown here is derived from an EMBL/GenBank/DDBJ whole genome shotgun (WGS) entry which is preliminary data.</text>
</comment>
<dbReference type="Gene3D" id="2.60.40.1090">
    <property type="entry name" value="Fimbrial-type adhesion domain"/>
    <property type="match status" value="1"/>
</dbReference>
<organism evidence="2">
    <name type="scientific">Salmonella enterica subsp. enterica serovar Panama</name>
    <dbReference type="NCBI Taxonomy" id="29472"/>
    <lineage>
        <taxon>Bacteria</taxon>
        <taxon>Pseudomonadati</taxon>
        <taxon>Pseudomonadota</taxon>
        <taxon>Gammaproteobacteria</taxon>
        <taxon>Enterobacterales</taxon>
        <taxon>Enterobacteriaceae</taxon>
        <taxon>Salmonella</taxon>
    </lineage>
</organism>
<accession>A0A5U8JJP4</accession>
<dbReference type="GO" id="GO:0007155">
    <property type="term" value="P:cell adhesion"/>
    <property type="evidence" value="ECO:0007669"/>
    <property type="project" value="InterPro"/>
</dbReference>
<dbReference type="GO" id="GO:0009289">
    <property type="term" value="C:pilus"/>
    <property type="evidence" value="ECO:0007669"/>
    <property type="project" value="InterPro"/>
</dbReference>
<dbReference type="InterPro" id="IPR008966">
    <property type="entry name" value="Adhesion_dom_sf"/>
</dbReference>
<dbReference type="AlphaFoldDB" id="A0A5U8JJP4"/>
<dbReference type="SUPFAM" id="SSF49401">
    <property type="entry name" value="Bacterial adhesins"/>
    <property type="match status" value="1"/>
</dbReference>
<name>A0A5U8JJP4_SALET</name>
<reference evidence="2" key="1">
    <citation type="submission" date="2018-06" db="EMBL/GenBank/DDBJ databases">
        <authorList>
            <person name="Ashton P.M."/>
            <person name="Dallman T."/>
            <person name="Nair S."/>
            <person name="De Pinna E."/>
            <person name="Peters T."/>
            <person name="Grant K."/>
        </authorList>
    </citation>
    <scope>NUCLEOTIDE SEQUENCE [LARGE SCALE GENOMIC DNA]</scope>
    <source>
        <strain evidence="2">449454</strain>
    </source>
</reference>
<dbReference type="Pfam" id="PF00419">
    <property type="entry name" value="Fimbrial"/>
    <property type="match status" value="1"/>
</dbReference>